<proteinExistence type="predicted"/>
<name>A0A445BTH4_ARAHY</name>
<feature type="compositionally biased region" description="Basic and acidic residues" evidence="1">
    <location>
        <begin position="36"/>
        <end position="45"/>
    </location>
</feature>
<evidence type="ECO:0000256" key="1">
    <source>
        <dbReference type="SAM" id="MobiDB-lite"/>
    </source>
</evidence>
<evidence type="ECO:0000313" key="3">
    <source>
        <dbReference type="Proteomes" id="UP000289738"/>
    </source>
</evidence>
<reference evidence="2 3" key="1">
    <citation type="submission" date="2019-01" db="EMBL/GenBank/DDBJ databases">
        <title>Sequencing of cultivated peanut Arachis hypogaea provides insights into genome evolution and oil improvement.</title>
        <authorList>
            <person name="Chen X."/>
        </authorList>
    </citation>
    <scope>NUCLEOTIDE SEQUENCE [LARGE SCALE GENOMIC DNA]</scope>
    <source>
        <strain evidence="3">cv. Fuhuasheng</strain>
        <tissue evidence="2">Leaves</tissue>
    </source>
</reference>
<protein>
    <submittedName>
        <fullName evidence="2">Uncharacterized protein</fullName>
    </submittedName>
</protein>
<feature type="compositionally biased region" description="Low complexity" evidence="1">
    <location>
        <begin position="54"/>
        <end position="68"/>
    </location>
</feature>
<dbReference type="Proteomes" id="UP000289738">
    <property type="component" value="Chromosome A08"/>
</dbReference>
<keyword evidence="3" id="KW-1185">Reference proteome</keyword>
<feature type="compositionally biased region" description="Basic and acidic residues" evidence="1">
    <location>
        <begin position="1"/>
        <end position="12"/>
    </location>
</feature>
<evidence type="ECO:0000313" key="2">
    <source>
        <dbReference type="EMBL" id="RYR42010.1"/>
    </source>
</evidence>
<organism evidence="2 3">
    <name type="scientific">Arachis hypogaea</name>
    <name type="common">Peanut</name>
    <dbReference type="NCBI Taxonomy" id="3818"/>
    <lineage>
        <taxon>Eukaryota</taxon>
        <taxon>Viridiplantae</taxon>
        <taxon>Streptophyta</taxon>
        <taxon>Embryophyta</taxon>
        <taxon>Tracheophyta</taxon>
        <taxon>Spermatophyta</taxon>
        <taxon>Magnoliopsida</taxon>
        <taxon>eudicotyledons</taxon>
        <taxon>Gunneridae</taxon>
        <taxon>Pentapetalae</taxon>
        <taxon>rosids</taxon>
        <taxon>fabids</taxon>
        <taxon>Fabales</taxon>
        <taxon>Fabaceae</taxon>
        <taxon>Papilionoideae</taxon>
        <taxon>50 kb inversion clade</taxon>
        <taxon>dalbergioids sensu lato</taxon>
        <taxon>Dalbergieae</taxon>
        <taxon>Pterocarpus clade</taxon>
        <taxon>Arachis</taxon>
    </lineage>
</organism>
<dbReference type="EMBL" id="SDMP01000008">
    <property type="protein sequence ID" value="RYR42010.1"/>
    <property type="molecule type" value="Genomic_DNA"/>
</dbReference>
<gene>
    <name evidence="2" type="ORF">Ahy_A08g038463</name>
</gene>
<comment type="caution">
    <text evidence="2">The sequence shown here is derived from an EMBL/GenBank/DDBJ whole genome shotgun (WGS) entry which is preliminary data.</text>
</comment>
<dbReference type="AlphaFoldDB" id="A0A445BTH4"/>
<feature type="compositionally biased region" description="Basic residues" evidence="1">
    <location>
        <begin position="13"/>
        <end position="35"/>
    </location>
</feature>
<sequence length="68" mass="7808">MEAKVRSEETKINRSKGTKATKKQKNGEKKKKRQEQKREEYEPVKGRRRIGKYTTAGTRKGRTAAAAD</sequence>
<feature type="region of interest" description="Disordered" evidence="1">
    <location>
        <begin position="1"/>
        <end position="68"/>
    </location>
</feature>
<accession>A0A445BTH4</accession>